<protein>
    <submittedName>
        <fullName evidence="11">Cyclin-A1-4-like isoform X1</fullName>
    </submittedName>
</protein>
<dbReference type="Proteomes" id="UP000197138">
    <property type="component" value="Unassembled WGS sequence"/>
</dbReference>
<gene>
    <name evidence="11" type="primary">LOC116202451</name>
    <name evidence="8" type="ORF">CDL15_Pgr027905</name>
</gene>
<evidence type="ECO:0000256" key="5">
    <source>
        <dbReference type="RuleBase" id="RU000383"/>
    </source>
</evidence>
<dbReference type="Gene3D" id="1.10.472.10">
    <property type="entry name" value="Cyclin-like"/>
    <property type="match status" value="2"/>
</dbReference>
<keyword evidence="2" id="KW-0132">Cell division</keyword>
<proteinExistence type="inferred from homology"/>
<evidence type="ECO:0000313" key="8">
    <source>
        <dbReference type="EMBL" id="OWM85118.1"/>
    </source>
</evidence>
<feature type="domain" description="Cyclin C-terminal" evidence="7">
    <location>
        <begin position="349"/>
        <end position="472"/>
    </location>
</feature>
<dbReference type="FunFam" id="1.10.472.10:FF:000167">
    <property type="entry name" value="Mitotic cyclin 6"/>
    <property type="match status" value="1"/>
</dbReference>
<dbReference type="InterPro" id="IPR006671">
    <property type="entry name" value="Cyclin_N"/>
</dbReference>
<evidence type="ECO:0000259" key="6">
    <source>
        <dbReference type="SMART" id="SM00385"/>
    </source>
</evidence>
<evidence type="ECO:0000256" key="3">
    <source>
        <dbReference type="ARBA" id="ARBA00023127"/>
    </source>
</evidence>
<sequence>MLTRNRLPVADDACKKAAAAKKRAPLANITNQRDVGSTVSVSSLSSSKILEPCAAKVAKTEPPAITHDKIFSKNASLGSKLNACFLAKNTPLATKDGVTLRVTSCPAKQNVEVEFFTPPTADSPLGNGITDTSPCGSEGTISVSETMSPCDSLETLDFGYSDEEDALSTTSGRRTNKSLHISEEAQTPGNISKTGALLDREMIDEIKLKDPQFCATIACDIYEDLRLSEVRKRPSTDFMEGVQKDITASMRAVLIDWLVEVSEEYQFVPETLFLSVNYIDRYLSGNPVNRQRLQLLGVTCMMIAAKYEEIYAPDVEEFCYISDGTYCKEEVLRMESHVLSYLKFEMTAPTANCFLRWFVWAVHEFREASAIQLECLAHYIAELSLLDCSMLCYAPSLIAASALFLAKFMLSPSKKPWDFGLVCYTLYRPSDLCKCVKALHRLCRNGLESKVTAVRKKYSQHKYKFVAKKYCPPSIPQEFFED</sequence>
<keyword evidence="4" id="KW-0131">Cell cycle</keyword>
<organism evidence="8 9">
    <name type="scientific">Punica granatum</name>
    <name type="common">Pomegranate</name>
    <dbReference type="NCBI Taxonomy" id="22663"/>
    <lineage>
        <taxon>Eukaryota</taxon>
        <taxon>Viridiplantae</taxon>
        <taxon>Streptophyta</taxon>
        <taxon>Embryophyta</taxon>
        <taxon>Tracheophyta</taxon>
        <taxon>Spermatophyta</taxon>
        <taxon>Magnoliopsida</taxon>
        <taxon>eudicotyledons</taxon>
        <taxon>Gunneridae</taxon>
        <taxon>Pentapetalae</taxon>
        <taxon>rosids</taxon>
        <taxon>malvids</taxon>
        <taxon>Myrtales</taxon>
        <taxon>Lythraceae</taxon>
        <taxon>Punica</taxon>
    </lineage>
</organism>
<dbReference type="SMART" id="SM00385">
    <property type="entry name" value="CYCLIN"/>
    <property type="match status" value="2"/>
</dbReference>
<dbReference type="InterPro" id="IPR004367">
    <property type="entry name" value="Cyclin_C-dom"/>
</dbReference>
<comment type="similarity">
    <text evidence="1">Belongs to the cyclin family. Cyclin AB subfamily.</text>
</comment>
<dbReference type="InterPro" id="IPR013763">
    <property type="entry name" value="Cyclin-like_dom"/>
</dbReference>
<evidence type="ECO:0000313" key="11">
    <source>
        <dbReference type="RefSeq" id="XP_031389873.1"/>
    </source>
</evidence>
<evidence type="ECO:0000313" key="10">
    <source>
        <dbReference type="Proteomes" id="UP000515151"/>
    </source>
</evidence>
<dbReference type="Pfam" id="PF02984">
    <property type="entry name" value="Cyclin_C"/>
    <property type="match status" value="1"/>
</dbReference>
<dbReference type="RefSeq" id="XP_031389873.1">
    <property type="nucleotide sequence ID" value="XM_031534013.1"/>
</dbReference>
<feature type="domain" description="Cyclin-like" evidence="6">
    <location>
        <begin position="256"/>
        <end position="340"/>
    </location>
</feature>
<dbReference type="FunFam" id="1.10.472.10:FF:000013">
    <property type="entry name" value="Cyclin A1"/>
    <property type="match status" value="1"/>
</dbReference>
<dbReference type="SUPFAM" id="SSF47954">
    <property type="entry name" value="Cyclin-like"/>
    <property type="match status" value="2"/>
</dbReference>
<keyword evidence="10" id="KW-1185">Reference proteome</keyword>
<dbReference type="PANTHER" id="PTHR10177">
    <property type="entry name" value="CYCLINS"/>
    <property type="match status" value="1"/>
</dbReference>
<dbReference type="EMBL" id="MTKT01001287">
    <property type="protein sequence ID" value="OWM85118.1"/>
    <property type="molecule type" value="Genomic_DNA"/>
</dbReference>
<dbReference type="SMART" id="SM01332">
    <property type="entry name" value="Cyclin_C"/>
    <property type="match status" value="1"/>
</dbReference>
<keyword evidence="3 5" id="KW-0195">Cyclin</keyword>
<evidence type="ECO:0000313" key="9">
    <source>
        <dbReference type="Proteomes" id="UP000197138"/>
    </source>
</evidence>
<reference evidence="10" key="3">
    <citation type="journal article" date="2020" name="Plant Biotechnol. J.">
        <title>The pomegranate (Punica granatum L.) draft genome dissects genetic divergence between soft- and hard-seeded cultivars.</title>
        <authorList>
            <person name="Luo X."/>
            <person name="Li H."/>
            <person name="Wu Z."/>
            <person name="Yao W."/>
            <person name="Zhao P."/>
            <person name="Cao D."/>
            <person name="Yu H."/>
            <person name="Li K."/>
            <person name="Poudel K."/>
            <person name="Zhao D."/>
            <person name="Zhang F."/>
            <person name="Xia X."/>
            <person name="Chen L."/>
            <person name="Wang Q."/>
            <person name="Jing D."/>
            <person name="Cao S."/>
        </authorList>
    </citation>
    <scope>NUCLEOTIDE SEQUENCE [LARGE SCALE GENOMIC DNA]</scope>
</reference>
<dbReference type="Pfam" id="PF00134">
    <property type="entry name" value="Cyclin_N"/>
    <property type="match status" value="1"/>
</dbReference>
<dbReference type="AlphaFoldDB" id="A0A218XJZ0"/>
<evidence type="ECO:0000259" key="7">
    <source>
        <dbReference type="SMART" id="SM01332"/>
    </source>
</evidence>
<reference evidence="11" key="4">
    <citation type="submission" date="2025-04" db="UniProtKB">
        <authorList>
            <consortium name="RefSeq"/>
        </authorList>
    </citation>
    <scope>IDENTIFICATION</scope>
    <source>
        <tissue evidence="11">Leaf</tissue>
    </source>
</reference>
<dbReference type="GO" id="GO:0051301">
    <property type="term" value="P:cell division"/>
    <property type="evidence" value="ECO:0007669"/>
    <property type="project" value="UniProtKB-KW"/>
</dbReference>
<accession>A0A218XJZ0</accession>
<dbReference type="Proteomes" id="UP000515151">
    <property type="component" value="Chromosome 4"/>
</dbReference>
<dbReference type="InterPro" id="IPR039361">
    <property type="entry name" value="Cyclin"/>
</dbReference>
<dbReference type="CDD" id="cd20562">
    <property type="entry name" value="CYCLIN_AtCycA_like_rpt1"/>
    <property type="match status" value="1"/>
</dbReference>
<dbReference type="GeneID" id="116202451"/>
<dbReference type="OrthoDB" id="5590282at2759"/>
<evidence type="ECO:0000256" key="2">
    <source>
        <dbReference type="ARBA" id="ARBA00022618"/>
    </source>
</evidence>
<name>A0A218XJZ0_PUNGR</name>
<dbReference type="PROSITE" id="PS00292">
    <property type="entry name" value="CYCLINS"/>
    <property type="match status" value="1"/>
</dbReference>
<feature type="domain" description="Cyclin-like" evidence="6">
    <location>
        <begin position="356"/>
        <end position="441"/>
    </location>
</feature>
<dbReference type="InterPro" id="IPR048258">
    <property type="entry name" value="Cyclins_cyclin-box"/>
</dbReference>
<reference evidence="8" key="2">
    <citation type="submission" date="2017-06" db="EMBL/GenBank/DDBJ databases">
        <title>The pomegranate genome and the genomics of punicalagin biosynthesis.</title>
        <authorList>
            <person name="Xu C."/>
        </authorList>
    </citation>
    <scope>NUCLEOTIDE SEQUENCE [LARGE SCALE GENOMIC DNA]</scope>
    <source>
        <tissue evidence="8">Fresh leaf</tissue>
    </source>
</reference>
<evidence type="ECO:0000256" key="1">
    <source>
        <dbReference type="ARBA" id="ARBA00006955"/>
    </source>
</evidence>
<reference evidence="9" key="1">
    <citation type="journal article" date="2017" name="Plant J.">
        <title>The pomegranate (Punica granatum L.) genome and the genomics of punicalagin biosynthesis.</title>
        <authorList>
            <person name="Qin G."/>
            <person name="Xu C."/>
            <person name="Ming R."/>
            <person name="Tang H."/>
            <person name="Guyot R."/>
            <person name="Kramer E.M."/>
            <person name="Hu Y."/>
            <person name="Yi X."/>
            <person name="Qi Y."/>
            <person name="Xu X."/>
            <person name="Gao Z."/>
            <person name="Pan H."/>
            <person name="Jian J."/>
            <person name="Tian Y."/>
            <person name="Yue Z."/>
            <person name="Xu Y."/>
        </authorList>
    </citation>
    <scope>NUCLEOTIDE SEQUENCE [LARGE SCALE GENOMIC DNA]</scope>
    <source>
        <strain evidence="9">cv. Dabenzi</strain>
    </source>
</reference>
<evidence type="ECO:0000256" key="4">
    <source>
        <dbReference type="ARBA" id="ARBA00023306"/>
    </source>
</evidence>
<dbReference type="InterPro" id="IPR036915">
    <property type="entry name" value="Cyclin-like_sf"/>
</dbReference>